<feature type="compositionally biased region" description="Basic and acidic residues" evidence="5">
    <location>
        <begin position="233"/>
        <end position="244"/>
    </location>
</feature>
<keyword evidence="1" id="KW-0507">mRNA processing</keyword>
<dbReference type="GO" id="GO:0003729">
    <property type="term" value="F:mRNA binding"/>
    <property type="evidence" value="ECO:0007669"/>
    <property type="project" value="TreeGrafter"/>
</dbReference>
<dbReference type="SUPFAM" id="SSF54928">
    <property type="entry name" value="RNA-binding domain, RBD"/>
    <property type="match status" value="1"/>
</dbReference>
<evidence type="ECO:0000313" key="9">
    <source>
        <dbReference type="Proteomes" id="UP001168821"/>
    </source>
</evidence>
<dbReference type="InterPro" id="IPR036483">
    <property type="entry name" value="PWI_dom_sf"/>
</dbReference>
<evidence type="ECO:0000256" key="1">
    <source>
        <dbReference type="ARBA" id="ARBA00022664"/>
    </source>
</evidence>
<dbReference type="InterPro" id="IPR000504">
    <property type="entry name" value="RRM_dom"/>
</dbReference>
<dbReference type="PANTHER" id="PTHR18806">
    <property type="entry name" value="RBM25 PROTEIN"/>
    <property type="match status" value="1"/>
</dbReference>
<dbReference type="InterPro" id="IPR012677">
    <property type="entry name" value="Nucleotide-bd_a/b_plait_sf"/>
</dbReference>
<dbReference type="AlphaFoldDB" id="A0AA38HK01"/>
<gene>
    <name evidence="8" type="ORF">Zmor_004305</name>
</gene>
<reference evidence="8" key="1">
    <citation type="journal article" date="2023" name="G3 (Bethesda)">
        <title>Whole genome assemblies of Zophobas morio and Tenebrio molitor.</title>
        <authorList>
            <person name="Kaur S."/>
            <person name="Stinson S.A."/>
            <person name="diCenzo G.C."/>
        </authorList>
    </citation>
    <scope>NUCLEOTIDE SEQUENCE</scope>
    <source>
        <strain evidence="8">QUZm001</strain>
    </source>
</reference>
<dbReference type="PROSITE" id="PS51025">
    <property type="entry name" value="PWI"/>
    <property type="match status" value="1"/>
</dbReference>
<dbReference type="SMART" id="SM00311">
    <property type="entry name" value="PWI"/>
    <property type="match status" value="1"/>
</dbReference>
<feature type="compositionally biased region" description="Acidic residues" evidence="5">
    <location>
        <begin position="275"/>
        <end position="284"/>
    </location>
</feature>
<dbReference type="Gene3D" id="3.30.70.330">
    <property type="match status" value="1"/>
</dbReference>
<dbReference type="Proteomes" id="UP001168821">
    <property type="component" value="Unassembled WGS sequence"/>
</dbReference>
<dbReference type="InterPro" id="IPR052768">
    <property type="entry name" value="RBM25"/>
</dbReference>
<sequence>MVGVRTPAVIPPPQTMAVNAVPYNVVVNPGFGVMGLPTSMPVVMQPYPPFPGSALTDLSTSTTTEEEAVLAKYRMPLPIFVGNISELVADNLVLQVLQKCGEINTWKRVRGDSGKLQAFGFCEFSNPEGALRAMKILGQVELADKVLKVSANNTNKTTLEEYEKAKREARMKALELEGKTEEDLQKMEELELKTLKESIRNLVNEYINAAKESGALTLRQNLLASEFDGGLARSEKDQKSKSDEVDSMLSSLRAKSMKEKDDEEGKATDSRKEEEPADFDPEADAQERKRKDLEYTFREKVKKLEKREKERIKEHERILERDKEREEQLARRAEKEWDFMRYYDDDEKDHKYYSVAQMERKRREREREIDLDERDIIAEQRELEERQRRQKEATVLEQNAIEKEDRQSPIPAPSEFPADPAAVKAPVITMTRPFPSALSQTTLEHLKKASGPVDSLFAPENEDEPPVLEMRSGGQFGADGVVMFNEKELLKNGLTPEQVASERKRIMKKIIDRIPVKQEELFEVTLDRIGMDLITRKVLPWVNSKIVSYIGEESPALAEFICEKVAASTPPQSILADIEQVLDEDASLFMIKLWRYLVFENEAIKYGVN</sequence>
<accession>A0AA38HK01</accession>
<dbReference type="Gene3D" id="1.20.1390.10">
    <property type="entry name" value="PWI domain"/>
    <property type="match status" value="1"/>
</dbReference>
<dbReference type="GO" id="GO:0000381">
    <property type="term" value="P:regulation of alternative mRNA splicing, via spliceosome"/>
    <property type="evidence" value="ECO:0007669"/>
    <property type="project" value="TreeGrafter"/>
</dbReference>
<evidence type="ECO:0000259" key="6">
    <source>
        <dbReference type="PROSITE" id="PS50102"/>
    </source>
</evidence>
<organism evidence="8 9">
    <name type="scientific">Zophobas morio</name>
    <dbReference type="NCBI Taxonomy" id="2755281"/>
    <lineage>
        <taxon>Eukaryota</taxon>
        <taxon>Metazoa</taxon>
        <taxon>Ecdysozoa</taxon>
        <taxon>Arthropoda</taxon>
        <taxon>Hexapoda</taxon>
        <taxon>Insecta</taxon>
        <taxon>Pterygota</taxon>
        <taxon>Neoptera</taxon>
        <taxon>Endopterygota</taxon>
        <taxon>Coleoptera</taxon>
        <taxon>Polyphaga</taxon>
        <taxon>Cucujiformia</taxon>
        <taxon>Tenebrionidae</taxon>
        <taxon>Zophobas</taxon>
    </lineage>
</organism>
<dbReference type="GO" id="GO:0005681">
    <property type="term" value="C:spliceosomal complex"/>
    <property type="evidence" value="ECO:0007669"/>
    <property type="project" value="TreeGrafter"/>
</dbReference>
<keyword evidence="9" id="KW-1185">Reference proteome</keyword>
<proteinExistence type="predicted"/>
<keyword evidence="2 3" id="KW-0694">RNA-binding</keyword>
<evidence type="ECO:0000313" key="8">
    <source>
        <dbReference type="EMBL" id="KAJ3636390.1"/>
    </source>
</evidence>
<dbReference type="InterPro" id="IPR002483">
    <property type="entry name" value="PWI_dom"/>
</dbReference>
<evidence type="ECO:0000259" key="7">
    <source>
        <dbReference type="PROSITE" id="PS51025"/>
    </source>
</evidence>
<feature type="coiled-coil region" evidence="4">
    <location>
        <begin position="298"/>
        <end position="375"/>
    </location>
</feature>
<dbReference type="GO" id="GO:0006397">
    <property type="term" value="P:mRNA processing"/>
    <property type="evidence" value="ECO:0007669"/>
    <property type="project" value="UniProtKB-KW"/>
</dbReference>
<dbReference type="SMART" id="SM00360">
    <property type="entry name" value="RRM"/>
    <property type="match status" value="1"/>
</dbReference>
<evidence type="ECO:0000256" key="4">
    <source>
        <dbReference type="SAM" id="Coils"/>
    </source>
</evidence>
<dbReference type="Pfam" id="PF00076">
    <property type="entry name" value="RRM_1"/>
    <property type="match status" value="1"/>
</dbReference>
<feature type="domain" description="RRM" evidence="6">
    <location>
        <begin position="77"/>
        <end position="154"/>
    </location>
</feature>
<dbReference type="Pfam" id="PF01480">
    <property type="entry name" value="PWI"/>
    <property type="match status" value="1"/>
</dbReference>
<feature type="region of interest" description="Disordered" evidence="5">
    <location>
        <begin position="230"/>
        <end position="291"/>
    </location>
</feature>
<dbReference type="InterPro" id="IPR034268">
    <property type="entry name" value="RBM25_RRM"/>
</dbReference>
<keyword evidence="4" id="KW-0175">Coiled coil</keyword>
<feature type="compositionally biased region" description="Basic and acidic residues" evidence="5">
    <location>
        <begin position="256"/>
        <end position="274"/>
    </location>
</feature>
<evidence type="ECO:0000256" key="5">
    <source>
        <dbReference type="SAM" id="MobiDB-lite"/>
    </source>
</evidence>
<dbReference type="InterPro" id="IPR035979">
    <property type="entry name" value="RBD_domain_sf"/>
</dbReference>
<comment type="caution">
    <text evidence="8">The sequence shown here is derived from an EMBL/GenBank/DDBJ whole genome shotgun (WGS) entry which is preliminary data.</text>
</comment>
<protein>
    <recommendedName>
        <fullName evidence="10">RNA-binding protein 25</fullName>
    </recommendedName>
</protein>
<dbReference type="PROSITE" id="PS50102">
    <property type="entry name" value="RRM"/>
    <property type="match status" value="1"/>
</dbReference>
<evidence type="ECO:0000256" key="3">
    <source>
        <dbReference type="PROSITE-ProRule" id="PRU00176"/>
    </source>
</evidence>
<feature type="domain" description="PWI" evidence="7">
    <location>
        <begin position="519"/>
        <end position="609"/>
    </location>
</feature>
<feature type="coiled-coil region" evidence="4">
    <location>
        <begin position="148"/>
        <end position="212"/>
    </location>
</feature>
<evidence type="ECO:0000256" key="2">
    <source>
        <dbReference type="ARBA" id="ARBA00022884"/>
    </source>
</evidence>
<dbReference type="EMBL" id="JALNTZ010000150">
    <property type="protein sequence ID" value="KAJ3636390.1"/>
    <property type="molecule type" value="Genomic_DNA"/>
</dbReference>
<name>A0AA38HK01_9CUCU</name>
<dbReference type="CDD" id="cd12446">
    <property type="entry name" value="RRM_RBM25"/>
    <property type="match status" value="1"/>
</dbReference>
<dbReference type="PANTHER" id="PTHR18806:SF4">
    <property type="entry name" value="RNA-BINDING PROTEIN 25"/>
    <property type="match status" value="1"/>
</dbReference>
<evidence type="ECO:0008006" key="10">
    <source>
        <dbReference type="Google" id="ProtNLM"/>
    </source>
</evidence>
<dbReference type="SUPFAM" id="SSF101233">
    <property type="entry name" value="PWI domain"/>
    <property type="match status" value="1"/>
</dbReference>